<dbReference type="RefSeq" id="WP_013565547.1">
    <property type="nucleotide sequence ID" value="NC_014962.1"/>
</dbReference>
<dbReference type="EC" id="3.4.15.6" evidence="4"/>
<evidence type="ECO:0000256" key="8">
    <source>
        <dbReference type="ARBA" id="ARBA00022825"/>
    </source>
</evidence>
<evidence type="ECO:0000256" key="1">
    <source>
        <dbReference type="ARBA" id="ARBA00001092"/>
    </source>
</evidence>
<feature type="chain" id="PRO_5003226332" description="Cyanophycinase" evidence="9">
    <location>
        <begin position="18"/>
        <end position="568"/>
    </location>
</feature>
<dbReference type="InterPro" id="IPR005320">
    <property type="entry name" value="Peptidase_S51"/>
</dbReference>
<dbReference type="InParanoid" id="E8QZW8"/>
<dbReference type="Gene3D" id="3.40.50.880">
    <property type="match status" value="2"/>
</dbReference>
<comment type="function">
    <text evidence="2">Exopeptidase that catalyzes the hydrolytic cleavage of multi-L-arginyl-poly-L-aspartic acid (cyanophycin; a water-insoluble reserve polymer) into aspartate-arginine dipeptides.</text>
</comment>
<dbReference type="AlphaFoldDB" id="E8QZW8"/>
<dbReference type="Proteomes" id="UP000008631">
    <property type="component" value="Chromosome"/>
</dbReference>
<dbReference type="eggNOG" id="COG4242">
    <property type="taxonomic scope" value="Bacteria"/>
</dbReference>
<organism evidence="10 11">
    <name type="scientific">Isosphaera pallida (strain ATCC 43644 / DSM 9630 / IS1B)</name>
    <dbReference type="NCBI Taxonomy" id="575540"/>
    <lineage>
        <taxon>Bacteria</taxon>
        <taxon>Pseudomonadati</taxon>
        <taxon>Planctomycetota</taxon>
        <taxon>Planctomycetia</taxon>
        <taxon>Isosphaerales</taxon>
        <taxon>Isosphaeraceae</taxon>
        <taxon>Isosphaera</taxon>
    </lineage>
</organism>
<dbReference type="InterPro" id="IPR011811">
    <property type="entry name" value="Peptidase_S51_cyanophycinase"/>
</dbReference>
<keyword evidence="6" id="KW-0645">Protease</keyword>
<comment type="catalytic activity">
    <reaction evidence="1">
        <text>[L-4-(L-arginin-2-N-yl)aspartate](n) + H2O = [L-4-(L-arginin-2-N-yl)aspartate](n-1) + L-4-(L-arginin-2-N-yl)aspartate</text>
        <dbReference type="Rhea" id="RHEA:12845"/>
        <dbReference type="Rhea" id="RHEA-COMP:13728"/>
        <dbReference type="Rhea" id="RHEA-COMP:13734"/>
        <dbReference type="ChEBI" id="CHEBI:15377"/>
        <dbReference type="ChEBI" id="CHEBI:137986"/>
        <dbReference type="ChEBI" id="CHEBI:137991"/>
        <dbReference type="EC" id="3.4.15.6"/>
    </reaction>
</comment>
<accession>E8QZW8</accession>
<evidence type="ECO:0000256" key="3">
    <source>
        <dbReference type="ARBA" id="ARBA00006534"/>
    </source>
</evidence>
<evidence type="ECO:0000313" key="10">
    <source>
        <dbReference type="EMBL" id="ADV63259.1"/>
    </source>
</evidence>
<dbReference type="HOGENOM" id="CLU_031038_0_0_0"/>
<gene>
    <name evidence="10" type="ordered locus">Isop_2690</name>
</gene>
<reference key="1">
    <citation type="submission" date="2010-11" db="EMBL/GenBank/DDBJ databases">
        <title>The complete sequence of chromosome of Isophaera pallida ATCC 43644.</title>
        <authorList>
            <consortium name="US DOE Joint Genome Institute (JGI-PGF)"/>
            <person name="Lucas S."/>
            <person name="Copeland A."/>
            <person name="Lapidus A."/>
            <person name="Bruce D."/>
            <person name="Goodwin L."/>
            <person name="Pitluck S."/>
            <person name="Kyrpides N."/>
            <person name="Mavromatis K."/>
            <person name="Pagani I."/>
            <person name="Ivanova N."/>
            <person name="Saunders E."/>
            <person name="Brettin T."/>
            <person name="Detter J.C."/>
            <person name="Han C."/>
            <person name="Tapia R."/>
            <person name="Land M."/>
            <person name="Hauser L."/>
            <person name="Markowitz V."/>
            <person name="Cheng J.-F."/>
            <person name="Hugenholtz P."/>
            <person name="Woyke T."/>
            <person name="Wu D."/>
            <person name="Eisen J.A."/>
        </authorList>
    </citation>
    <scope>NUCLEOTIDE SEQUENCE</scope>
    <source>
        <strain>ATCC 43644</strain>
    </source>
</reference>
<dbReference type="PANTHER" id="PTHR36175">
    <property type="entry name" value="CYANOPHYCINASE"/>
    <property type="match status" value="1"/>
</dbReference>
<dbReference type="Pfam" id="PF03575">
    <property type="entry name" value="Peptidase_S51"/>
    <property type="match status" value="2"/>
</dbReference>
<proteinExistence type="inferred from homology"/>
<keyword evidence="7" id="KW-0378">Hydrolase</keyword>
<dbReference type="STRING" id="575540.Isop_2690"/>
<dbReference type="InterPro" id="IPR029062">
    <property type="entry name" value="Class_I_gatase-like"/>
</dbReference>
<dbReference type="PANTHER" id="PTHR36175:SF1">
    <property type="entry name" value="CYANOPHYCINASE"/>
    <property type="match status" value="1"/>
</dbReference>
<evidence type="ECO:0000256" key="4">
    <source>
        <dbReference type="ARBA" id="ARBA00013115"/>
    </source>
</evidence>
<comment type="similarity">
    <text evidence="3">Belongs to the peptidase S51 family.</text>
</comment>
<evidence type="ECO:0000256" key="6">
    <source>
        <dbReference type="ARBA" id="ARBA00022670"/>
    </source>
</evidence>
<evidence type="ECO:0000313" key="11">
    <source>
        <dbReference type="Proteomes" id="UP000008631"/>
    </source>
</evidence>
<dbReference type="EMBL" id="CP002353">
    <property type="protein sequence ID" value="ADV63259.1"/>
    <property type="molecule type" value="Genomic_DNA"/>
</dbReference>
<feature type="signal peptide" evidence="9">
    <location>
        <begin position="1"/>
        <end position="17"/>
    </location>
</feature>
<evidence type="ECO:0000256" key="5">
    <source>
        <dbReference type="ARBA" id="ARBA00015719"/>
    </source>
</evidence>
<name>E8QZW8_ISOPI</name>
<dbReference type="OrthoDB" id="9799980at2"/>
<dbReference type="GO" id="GO:0008236">
    <property type="term" value="F:serine-type peptidase activity"/>
    <property type="evidence" value="ECO:0007669"/>
    <property type="project" value="UniProtKB-KW"/>
</dbReference>
<protein>
    <recommendedName>
        <fullName evidence="5">Cyanophycinase</fullName>
        <ecNumber evidence="4">3.4.15.6</ecNumber>
    </recommendedName>
</protein>
<sequence>MLAFALALIIVPGFGFASASVDDPQEEIAFTSADWIDPKGISGALVIVGGGEMPPEIRRTFVDLAGGAKARIVVIPTASQAAETDPEASWTEGWTKLDPAPESVRVLHTRDRQRADDPAFVEPLRQATAVWFSGGDQNRIAQAYLDTAVEREIHAVLKRGGVVGGTSAGAAIQTRVMIGGGNPIPEIVRGFDLLPDAITDQHFLKRHRQSRLERAVADHPGRFGVGIDEATALVVRGRSLNVVGRSSVTIVLGAGAETTTRKDQMARHDTVELEPPTPPFDRVVRVFTLQPGESADLTALRRAARDRARPPVVFGTPRLESGSLLIVGGGRVTPDMARVFVEKAGGPDALIICLQTALPDPLPNRSPDEAFFRRAGARRVVTLNQRTPEELNTTEVRDALSQAGGVWFGGGRQWRFVDAYEGTPVVGWFHDVLKRGGIIGGSSAGASIQAEFLVRGHPLGNEEMMAEGYQRGFGFLPGVAIDQHFAQRNRFADLRAVVRRHPGLLGIGIDESTAILVEGSTARVLGEGSVHLDFRPDNPALEPDRSVPANESFDLTQPHVHVNSVDLP</sequence>
<dbReference type="GO" id="GO:0008241">
    <property type="term" value="F:peptidyl-dipeptidase activity"/>
    <property type="evidence" value="ECO:0007669"/>
    <property type="project" value="UniProtKB-EC"/>
</dbReference>
<evidence type="ECO:0000256" key="2">
    <source>
        <dbReference type="ARBA" id="ARBA00002039"/>
    </source>
</evidence>
<evidence type="ECO:0000256" key="9">
    <source>
        <dbReference type="SAM" id="SignalP"/>
    </source>
</evidence>
<dbReference type="NCBIfam" id="TIGR02069">
    <property type="entry name" value="cyanophycinase"/>
    <property type="match status" value="1"/>
</dbReference>
<keyword evidence="11" id="KW-1185">Reference proteome</keyword>
<dbReference type="SUPFAM" id="SSF52317">
    <property type="entry name" value="Class I glutamine amidotransferase-like"/>
    <property type="match status" value="2"/>
</dbReference>
<dbReference type="CDD" id="cd03145">
    <property type="entry name" value="GAT1_cyanophycinase"/>
    <property type="match status" value="2"/>
</dbReference>
<evidence type="ECO:0000256" key="7">
    <source>
        <dbReference type="ARBA" id="ARBA00022801"/>
    </source>
</evidence>
<dbReference type="KEGG" id="ipa:Isop_2690"/>
<reference evidence="10 11" key="2">
    <citation type="journal article" date="2011" name="Stand. Genomic Sci.">
        <title>Complete genome sequence of Isosphaera pallida type strain (IS1B).</title>
        <authorList>
            <consortium name="US DOE Joint Genome Institute (JGI-PGF)"/>
            <person name="Goker M."/>
            <person name="Cleland D."/>
            <person name="Saunders E."/>
            <person name="Lapidus A."/>
            <person name="Nolan M."/>
            <person name="Lucas S."/>
            <person name="Hammon N."/>
            <person name="Deshpande S."/>
            <person name="Cheng J.F."/>
            <person name="Tapia R."/>
            <person name="Han C."/>
            <person name="Goodwin L."/>
            <person name="Pitluck S."/>
            <person name="Liolios K."/>
            <person name="Pagani I."/>
            <person name="Ivanova N."/>
            <person name="Mavromatis K."/>
            <person name="Pati A."/>
            <person name="Chen A."/>
            <person name="Palaniappan K."/>
            <person name="Land M."/>
            <person name="Hauser L."/>
            <person name="Chang Y.J."/>
            <person name="Jeffries C.D."/>
            <person name="Detter J.C."/>
            <person name="Beck B."/>
            <person name="Woyke T."/>
            <person name="Bristow J."/>
            <person name="Eisen J.A."/>
            <person name="Markowitz V."/>
            <person name="Hugenholtz P."/>
            <person name="Kyrpides N.C."/>
            <person name="Klenk H.P."/>
        </authorList>
    </citation>
    <scope>NUCLEOTIDE SEQUENCE [LARGE SCALE GENOMIC DNA]</scope>
    <source>
        <strain evidence="11">ATCC 43644 / DSM 9630 / IS1B</strain>
    </source>
</reference>
<keyword evidence="9" id="KW-0732">Signal</keyword>
<dbReference type="GO" id="GO:0006508">
    <property type="term" value="P:proteolysis"/>
    <property type="evidence" value="ECO:0007669"/>
    <property type="project" value="UniProtKB-KW"/>
</dbReference>
<keyword evidence="8" id="KW-0720">Serine protease</keyword>